<dbReference type="InterPro" id="IPR016047">
    <property type="entry name" value="M23ase_b-sheet_dom"/>
</dbReference>
<sequence length="271" mass="30088">MKNLLILLILVSNLLSYEIVNGDVEILKVDKNSAGKLYIDKKELFWFTNPANKDEKVAFVSSNYRAKNDIVVKSIVDDKEQILTFKVIKGDYKQEKLTVEKSKVKPPKTVQERIKKELEEANKIYLSTTKTLLFNSKFTLPINSKITSDFGNARVFNNTLSSYHSGTDFRAAVGSTIKACNSGVVKLAKDRYYAGGSVVIDHGAGIYSQYYHLSKIGVKVGQTVKKGEVIGLSGASGRVNGPHLHFGIIVNGNSVNPTDFIEKINFALFDR</sequence>
<evidence type="ECO:0000313" key="4">
    <source>
        <dbReference type="Proteomes" id="UP000069632"/>
    </source>
</evidence>
<dbReference type="SUPFAM" id="SSF51261">
    <property type="entry name" value="Duplicated hybrid motif"/>
    <property type="match status" value="1"/>
</dbReference>
<dbReference type="PANTHER" id="PTHR21666:SF289">
    <property type="entry name" value="L-ALA--D-GLU ENDOPEPTIDASE"/>
    <property type="match status" value="1"/>
</dbReference>
<organism evidence="3 4">
    <name type="scientific">Campylobacter geochelonis</name>
    <dbReference type="NCBI Taxonomy" id="1780362"/>
    <lineage>
        <taxon>Bacteria</taxon>
        <taxon>Pseudomonadati</taxon>
        <taxon>Campylobacterota</taxon>
        <taxon>Epsilonproteobacteria</taxon>
        <taxon>Campylobacterales</taxon>
        <taxon>Campylobacteraceae</taxon>
        <taxon>Campylobacter</taxon>
    </lineage>
</organism>
<dbReference type="Proteomes" id="UP000069632">
    <property type="component" value="Unassembled WGS sequence"/>
</dbReference>
<reference evidence="3 4" key="1">
    <citation type="submission" date="2016-02" db="EMBL/GenBank/DDBJ databases">
        <authorList>
            <consortium name="Pathogen Informatics"/>
        </authorList>
    </citation>
    <scope>NUCLEOTIDE SEQUENCE [LARGE SCALE GENOMIC DNA]</scope>
    <source>
        <strain evidence="3 4">RC20</strain>
    </source>
</reference>
<dbReference type="EMBL" id="FIZP01000012">
    <property type="protein sequence ID" value="CZE48926.1"/>
    <property type="molecule type" value="Genomic_DNA"/>
</dbReference>
<gene>
    <name evidence="3" type="ORF">ERS672216_01665</name>
</gene>
<dbReference type="GO" id="GO:0004222">
    <property type="term" value="F:metalloendopeptidase activity"/>
    <property type="evidence" value="ECO:0007669"/>
    <property type="project" value="TreeGrafter"/>
</dbReference>
<name>A0A128EJL6_9BACT</name>
<dbReference type="OrthoDB" id="9815245at2"/>
<accession>A0A128EJL6</accession>
<protein>
    <submittedName>
        <fullName evidence="3">M24/M37 family peptidase</fullName>
        <ecNumber evidence="3">3.4.24.75</ecNumber>
    </submittedName>
</protein>
<feature type="domain" description="M23ase beta-sheet core" evidence="2">
    <location>
        <begin position="163"/>
        <end position="257"/>
    </location>
</feature>
<dbReference type="Pfam" id="PF01551">
    <property type="entry name" value="Peptidase_M23"/>
    <property type="match status" value="1"/>
</dbReference>
<dbReference type="InterPro" id="IPR050570">
    <property type="entry name" value="Cell_wall_metabolism_enzyme"/>
</dbReference>
<dbReference type="EC" id="3.4.24.75" evidence="3"/>
<dbReference type="InterPro" id="IPR011055">
    <property type="entry name" value="Dup_hybrid_motif"/>
</dbReference>
<dbReference type="RefSeq" id="WP_075540492.1">
    <property type="nucleotide sequence ID" value="NZ_CP053844.1"/>
</dbReference>
<evidence type="ECO:0000313" key="3">
    <source>
        <dbReference type="EMBL" id="CZE48926.1"/>
    </source>
</evidence>
<keyword evidence="1" id="KW-0732">Signal</keyword>
<keyword evidence="3" id="KW-0378">Hydrolase</keyword>
<evidence type="ECO:0000256" key="1">
    <source>
        <dbReference type="ARBA" id="ARBA00022729"/>
    </source>
</evidence>
<proteinExistence type="predicted"/>
<keyword evidence="4" id="KW-1185">Reference proteome</keyword>
<evidence type="ECO:0000259" key="2">
    <source>
        <dbReference type="Pfam" id="PF01551"/>
    </source>
</evidence>
<dbReference type="AlphaFoldDB" id="A0A128EJL6"/>
<dbReference type="CDD" id="cd12797">
    <property type="entry name" value="M23_peptidase"/>
    <property type="match status" value="1"/>
</dbReference>
<dbReference type="Gene3D" id="2.70.70.10">
    <property type="entry name" value="Glucose Permease (Domain IIA)"/>
    <property type="match status" value="1"/>
</dbReference>
<dbReference type="PANTHER" id="PTHR21666">
    <property type="entry name" value="PEPTIDASE-RELATED"/>
    <property type="match status" value="1"/>
</dbReference>